<dbReference type="AlphaFoldDB" id="A0A9D5M122"/>
<name>A0A9D5M122_9FIRM</name>
<evidence type="ECO:0000313" key="2">
    <source>
        <dbReference type="Proteomes" id="UP000806542"/>
    </source>
</evidence>
<dbReference type="Gene3D" id="3.40.50.1000">
    <property type="entry name" value="HAD superfamily/HAD-like"/>
    <property type="match status" value="1"/>
</dbReference>
<sequence length="338" mass="38328">MKLQRSKIDTLIFDMDGVITSEYIYWKAAALTVYELLYSHRYFGHQDLDKLWCRKNVSLIYDTVFCGGRTVTAVKHLGVNTNWDLAYLVFCVSTYLEPELTSFDLHHFEAVCMFIENIKIGPPALYTAAEGLAASASVVEIGYFKRTTGGLWKCLIECFQRWFHGDVEIKGLKLEEEPVLPLKEIEKTLRTLNQEGYILGVGTGRPKEEILFPLQMWGLDQYFDTKYCASYDEVSAAEKSLTPEQPLAKPHPFVFQKAAFGHLLSDEEIYYGKIPFQWPKKCLVIGDAPSDLLAARAGGFPFAAVLTGIEGKNARPYFEENQAELILNSMLELINNDN</sequence>
<dbReference type="PANTHER" id="PTHR43434">
    <property type="entry name" value="PHOSPHOGLYCOLATE PHOSPHATASE"/>
    <property type="match status" value="1"/>
</dbReference>
<gene>
    <name evidence="1" type="ORF">INF28_07570</name>
</gene>
<dbReference type="GO" id="GO:0008967">
    <property type="term" value="F:phosphoglycolate phosphatase activity"/>
    <property type="evidence" value="ECO:0007669"/>
    <property type="project" value="TreeGrafter"/>
</dbReference>
<dbReference type="EMBL" id="JADCKB010000013">
    <property type="protein sequence ID" value="MBE5040320.1"/>
    <property type="molecule type" value="Genomic_DNA"/>
</dbReference>
<keyword evidence="2" id="KW-1185">Reference proteome</keyword>
<dbReference type="InterPro" id="IPR023214">
    <property type="entry name" value="HAD_sf"/>
</dbReference>
<comment type="caution">
    <text evidence="1">The sequence shown here is derived from an EMBL/GenBank/DDBJ whole genome shotgun (WGS) entry which is preliminary data.</text>
</comment>
<proteinExistence type="predicted"/>
<dbReference type="SUPFAM" id="SSF56784">
    <property type="entry name" value="HAD-like"/>
    <property type="match status" value="1"/>
</dbReference>
<dbReference type="InterPro" id="IPR036412">
    <property type="entry name" value="HAD-like_sf"/>
</dbReference>
<dbReference type="InterPro" id="IPR050155">
    <property type="entry name" value="HAD-like_hydrolase_sf"/>
</dbReference>
<accession>A0A9D5M122</accession>
<organism evidence="1 2">
    <name type="scientific">Ructibacterium gallinarum</name>
    <dbReference type="NCBI Taxonomy" id="2779355"/>
    <lineage>
        <taxon>Bacteria</taxon>
        <taxon>Bacillati</taxon>
        <taxon>Bacillota</taxon>
        <taxon>Clostridia</taxon>
        <taxon>Eubacteriales</taxon>
        <taxon>Oscillospiraceae</taxon>
        <taxon>Ructibacterium</taxon>
    </lineage>
</organism>
<evidence type="ECO:0000313" key="1">
    <source>
        <dbReference type="EMBL" id="MBE5040320.1"/>
    </source>
</evidence>
<keyword evidence="1" id="KW-0378">Hydrolase</keyword>
<dbReference type="PANTHER" id="PTHR43434:SF1">
    <property type="entry name" value="PHOSPHOGLYCOLATE PHOSPHATASE"/>
    <property type="match status" value="1"/>
</dbReference>
<dbReference type="SFLD" id="SFLDG01129">
    <property type="entry name" value="C1.5:_HAD__Beta-PGM__Phosphata"/>
    <property type="match status" value="1"/>
</dbReference>
<dbReference type="Pfam" id="PF00702">
    <property type="entry name" value="Hydrolase"/>
    <property type="match status" value="1"/>
</dbReference>
<dbReference type="SFLD" id="SFLDS00003">
    <property type="entry name" value="Haloacid_Dehalogenase"/>
    <property type="match status" value="1"/>
</dbReference>
<dbReference type="GO" id="GO:0006281">
    <property type="term" value="P:DNA repair"/>
    <property type="evidence" value="ECO:0007669"/>
    <property type="project" value="TreeGrafter"/>
</dbReference>
<dbReference type="RefSeq" id="WP_226392870.1">
    <property type="nucleotide sequence ID" value="NZ_JADCKB010000013.1"/>
</dbReference>
<reference evidence="1" key="1">
    <citation type="submission" date="2020-10" db="EMBL/GenBank/DDBJ databases">
        <title>ChiBAC.</title>
        <authorList>
            <person name="Zenner C."/>
            <person name="Hitch T.C.A."/>
            <person name="Clavel T."/>
        </authorList>
    </citation>
    <scope>NUCLEOTIDE SEQUENCE</scope>
    <source>
        <strain evidence="1">DSM 107454</strain>
    </source>
</reference>
<dbReference type="Proteomes" id="UP000806542">
    <property type="component" value="Unassembled WGS sequence"/>
</dbReference>
<protein>
    <submittedName>
        <fullName evidence="1">HAD family hydrolase</fullName>
    </submittedName>
</protein>